<evidence type="ECO:0000259" key="7">
    <source>
        <dbReference type="PROSITE" id="PS50109"/>
    </source>
</evidence>
<dbReference type="InterPro" id="IPR005467">
    <property type="entry name" value="His_kinase_dom"/>
</dbReference>
<evidence type="ECO:0000256" key="4">
    <source>
        <dbReference type="ARBA" id="ARBA00022777"/>
    </source>
</evidence>
<dbReference type="InterPro" id="IPR035965">
    <property type="entry name" value="PAS-like_dom_sf"/>
</dbReference>
<dbReference type="PROSITE" id="PS50113">
    <property type="entry name" value="PAC"/>
    <property type="match status" value="1"/>
</dbReference>
<dbReference type="SUPFAM" id="SSF55785">
    <property type="entry name" value="PYP-like sensor domain (PAS domain)"/>
    <property type="match status" value="1"/>
</dbReference>
<keyword evidence="4" id="KW-0418">Kinase</keyword>
<feature type="transmembrane region" description="Helical" evidence="6">
    <location>
        <begin position="70"/>
        <end position="89"/>
    </location>
</feature>
<dbReference type="CDD" id="cd00130">
    <property type="entry name" value="PAS"/>
    <property type="match status" value="1"/>
</dbReference>
<dbReference type="EC" id="2.7.13.3" evidence="2"/>
<keyword evidence="10" id="KW-1185">Reference proteome</keyword>
<dbReference type="InterPro" id="IPR000700">
    <property type="entry name" value="PAS-assoc_C"/>
</dbReference>
<dbReference type="GO" id="GO:0030295">
    <property type="term" value="F:protein kinase activator activity"/>
    <property type="evidence" value="ECO:0007669"/>
    <property type="project" value="TreeGrafter"/>
</dbReference>
<dbReference type="Gene3D" id="3.30.450.20">
    <property type="entry name" value="PAS domain"/>
    <property type="match status" value="1"/>
</dbReference>
<dbReference type="InterPro" id="IPR013656">
    <property type="entry name" value="PAS_4"/>
</dbReference>
<dbReference type="Pfam" id="PF16927">
    <property type="entry name" value="HisKA_7TM"/>
    <property type="match status" value="1"/>
</dbReference>
<keyword evidence="6" id="KW-0812">Transmembrane</keyword>
<feature type="domain" description="Histidine kinase" evidence="7">
    <location>
        <begin position="381"/>
        <end position="596"/>
    </location>
</feature>
<dbReference type="Pfam" id="PF08448">
    <property type="entry name" value="PAS_4"/>
    <property type="match status" value="1"/>
</dbReference>
<keyword evidence="9" id="KW-0547">Nucleotide-binding</keyword>
<dbReference type="InterPro" id="IPR031621">
    <property type="entry name" value="HisKA_7TM"/>
</dbReference>
<dbReference type="EMBL" id="JAPAAF010000007">
    <property type="protein sequence ID" value="MCW0482501.1"/>
    <property type="molecule type" value="Genomic_DNA"/>
</dbReference>
<comment type="caution">
    <text evidence="9">The sequence shown here is derived from an EMBL/GenBank/DDBJ whole genome shotgun (WGS) entry which is preliminary data.</text>
</comment>
<keyword evidence="9" id="KW-0067">ATP-binding</keyword>
<evidence type="ECO:0000256" key="6">
    <source>
        <dbReference type="SAM" id="Phobius"/>
    </source>
</evidence>
<dbReference type="GO" id="GO:0005524">
    <property type="term" value="F:ATP binding"/>
    <property type="evidence" value="ECO:0007669"/>
    <property type="project" value="UniProtKB-KW"/>
</dbReference>
<dbReference type="InterPro" id="IPR000014">
    <property type="entry name" value="PAS"/>
</dbReference>
<gene>
    <name evidence="9" type="ORF">N2K84_07155</name>
</gene>
<dbReference type="InterPro" id="IPR050351">
    <property type="entry name" value="BphY/WalK/GraS-like"/>
</dbReference>
<dbReference type="InterPro" id="IPR036097">
    <property type="entry name" value="HisK_dim/P_sf"/>
</dbReference>
<dbReference type="SMART" id="SM00387">
    <property type="entry name" value="HATPase_c"/>
    <property type="match status" value="1"/>
</dbReference>
<dbReference type="SUPFAM" id="SSF47384">
    <property type="entry name" value="Homodimeric domain of signal transducing histidine kinase"/>
    <property type="match status" value="1"/>
</dbReference>
<keyword evidence="3" id="KW-0808">Transferase</keyword>
<dbReference type="GO" id="GO:0000155">
    <property type="term" value="F:phosphorelay sensor kinase activity"/>
    <property type="evidence" value="ECO:0007669"/>
    <property type="project" value="InterPro"/>
</dbReference>
<feature type="transmembrane region" description="Helical" evidence="6">
    <location>
        <begin position="149"/>
        <end position="169"/>
    </location>
</feature>
<dbReference type="PANTHER" id="PTHR42878">
    <property type="entry name" value="TWO-COMPONENT HISTIDINE KINASE"/>
    <property type="match status" value="1"/>
</dbReference>
<sequence>MPTETGAYLINLLSILLALTAFGGLLISLYLYQYKESPGMRYLALMQLSTAIWAVFYCLEYSAANLETKLFWSKLSYLGIVYTPIWFYLFSRHFRSATRKISRKTKNGLLIGGIFLILLVITNDLHHLHWEKAAIDPENNTTIYQYGPFFWLIFVSIYTLLTLSIFNISRLIKQATSQTHYASWLIVFASLFPITGNMVYVFKINPIPGFDWTPSCFFISGVILAFINMRYGTFELVPLARNKLINIMEDAVLLIDHQQRIADINEPMLGLLNTERKALIGKKLADAVPHKKELIERIAYSPKPIRTQITTEKTPEVRHLDMRVTPLFDHNNMLGGQLIVLRDITQRIRNEEKILQTNQDLKKEIEENAKLIADLNAYAHTVAHDLRDSIGAVVSLSEMIELEINEENYDSALEINKIISTSAEKTLHVIKELLTMSTIRQQDIQLSPVNMGQVIAECEKRLDSNIQESKATILKPAQWPVIKSHPAWLEEVWMNYISNAIKYGGSPPVIELGFDQLYGRNQVRFWIKDNGKGLPLKAQEKLFNKFTRLDPSRAQGTGLGLSIVKRIVEKLGGEVGVFSNAIPGEGCLFYFILSEN</sequence>
<feature type="transmembrane region" description="Helical" evidence="6">
    <location>
        <begin position="181"/>
        <end position="200"/>
    </location>
</feature>
<dbReference type="GO" id="GO:0016020">
    <property type="term" value="C:membrane"/>
    <property type="evidence" value="ECO:0007669"/>
    <property type="project" value="UniProtKB-SubCell"/>
</dbReference>
<dbReference type="InterPro" id="IPR036890">
    <property type="entry name" value="HATPase_C_sf"/>
</dbReference>
<proteinExistence type="predicted"/>
<keyword evidence="6" id="KW-1133">Transmembrane helix</keyword>
<keyword evidence="5 6" id="KW-0472">Membrane</keyword>
<accession>A0AA41Y6R9</accession>
<dbReference type="PROSITE" id="PS50109">
    <property type="entry name" value="HIS_KIN"/>
    <property type="match status" value="1"/>
</dbReference>
<dbReference type="AlphaFoldDB" id="A0AA41Y6R9"/>
<name>A0AA41Y6R9_9BACT</name>
<protein>
    <recommendedName>
        <fullName evidence="2">histidine kinase</fullName>
        <ecNumber evidence="2">2.7.13.3</ecNumber>
    </recommendedName>
</protein>
<dbReference type="GO" id="GO:0000156">
    <property type="term" value="F:phosphorelay response regulator activity"/>
    <property type="evidence" value="ECO:0007669"/>
    <property type="project" value="TreeGrafter"/>
</dbReference>
<feature type="transmembrane region" description="Helical" evidence="6">
    <location>
        <begin position="212"/>
        <end position="231"/>
    </location>
</feature>
<dbReference type="RefSeq" id="WP_282591106.1">
    <property type="nucleotide sequence ID" value="NZ_JAPAAF010000007.1"/>
</dbReference>
<dbReference type="SUPFAM" id="SSF55874">
    <property type="entry name" value="ATPase domain of HSP90 chaperone/DNA topoisomerase II/histidine kinase"/>
    <property type="match status" value="1"/>
</dbReference>
<feature type="transmembrane region" description="Helical" evidence="6">
    <location>
        <begin position="6"/>
        <end position="32"/>
    </location>
</feature>
<dbReference type="InterPro" id="IPR003594">
    <property type="entry name" value="HATPase_dom"/>
</dbReference>
<dbReference type="Gene3D" id="1.10.287.130">
    <property type="match status" value="1"/>
</dbReference>
<dbReference type="PRINTS" id="PR00344">
    <property type="entry name" value="BCTRLSENSOR"/>
</dbReference>
<feature type="transmembrane region" description="Helical" evidence="6">
    <location>
        <begin position="44"/>
        <end position="64"/>
    </location>
</feature>
<dbReference type="InterPro" id="IPR004358">
    <property type="entry name" value="Sig_transdc_His_kin-like_C"/>
</dbReference>
<evidence type="ECO:0000313" key="10">
    <source>
        <dbReference type="Proteomes" id="UP001163821"/>
    </source>
</evidence>
<dbReference type="PANTHER" id="PTHR42878:SF15">
    <property type="entry name" value="BACTERIOPHYTOCHROME"/>
    <property type="match status" value="1"/>
</dbReference>
<dbReference type="Gene3D" id="3.30.565.10">
    <property type="entry name" value="Histidine kinase-like ATPase, C-terminal domain"/>
    <property type="match status" value="1"/>
</dbReference>
<organism evidence="9 10">
    <name type="scientific">Gaoshiqia sediminis</name>
    <dbReference type="NCBI Taxonomy" id="2986998"/>
    <lineage>
        <taxon>Bacteria</taxon>
        <taxon>Pseudomonadati</taxon>
        <taxon>Bacteroidota</taxon>
        <taxon>Bacteroidia</taxon>
        <taxon>Marinilabiliales</taxon>
        <taxon>Prolixibacteraceae</taxon>
        <taxon>Gaoshiqia</taxon>
    </lineage>
</organism>
<comment type="catalytic activity">
    <reaction evidence="1">
        <text>ATP + protein L-histidine = ADP + protein N-phospho-L-histidine.</text>
        <dbReference type="EC" id="2.7.13.3"/>
    </reaction>
</comment>
<evidence type="ECO:0000256" key="3">
    <source>
        <dbReference type="ARBA" id="ARBA00022679"/>
    </source>
</evidence>
<dbReference type="Pfam" id="PF02518">
    <property type="entry name" value="HATPase_c"/>
    <property type="match status" value="1"/>
</dbReference>
<evidence type="ECO:0000256" key="1">
    <source>
        <dbReference type="ARBA" id="ARBA00000085"/>
    </source>
</evidence>
<dbReference type="GO" id="GO:0007234">
    <property type="term" value="P:osmosensory signaling via phosphorelay pathway"/>
    <property type="evidence" value="ECO:0007669"/>
    <property type="project" value="TreeGrafter"/>
</dbReference>
<evidence type="ECO:0000256" key="2">
    <source>
        <dbReference type="ARBA" id="ARBA00012438"/>
    </source>
</evidence>
<evidence type="ECO:0000313" key="9">
    <source>
        <dbReference type="EMBL" id="MCW0482501.1"/>
    </source>
</evidence>
<reference evidence="9" key="1">
    <citation type="submission" date="2022-10" db="EMBL/GenBank/DDBJ databases">
        <title>Gaoshiqiia sediminis gen. nov., sp. nov., isolated from coastal sediment.</title>
        <authorList>
            <person name="Yu W.X."/>
            <person name="Mu D.S."/>
            <person name="Du J.Z."/>
            <person name="Liang Y.Q."/>
        </authorList>
    </citation>
    <scope>NUCLEOTIDE SEQUENCE</scope>
    <source>
        <strain evidence="9">A06</strain>
    </source>
</reference>
<evidence type="ECO:0000259" key="8">
    <source>
        <dbReference type="PROSITE" id="PS50113"/>
    </source>
</evidence>
<feature type="transmembrane region" description="Helical" evidence="6">
    <location>
        <begin position="109"/>
        <end position="129"/>
    </location>
</feature>
<feature type="domain" description="PAC" evidence="8">
    <location>
        <begin position="303"/>
        <end position="356"/>
    </location>
</feature>
<dbReference type="NCBIfam" id="TIGR00229">
    <property type="entry name" value="sensory_box"/>
    <property type="match status" value="1"/>
</dbReference>
<evidence type="ECO:0000256" key="5">
    <source>
        <dbReference type="ARBA" id="ARBA00023136"/>
    </source>
</evidence>
<dbReference type="Proteomes" id="UP001163821">
    <property type="component" value="Unassembled WGS sequence"/>
</dbReference>